<dbReference type="NCBIfam" id="NF037995">
    <property type="entry name" value="TRAP_S1"/>
    <property type="match status" value="1"/>
</dbReference>
<dbReference type="InterPro" id="IPR004682">
    <property type="entry name" value="TRAP_DctP"/>
</dbReference>
<dbReference type="PIRSF" id="PIRSF006470">
    <property type="entry name" value="DctB"/>
    <property type="match status" value="1"/>
</dbReference>
<protein>
    <submittedName>
        <fullName evidence="2">C4-dicarboxylate ABC transporter</fullName>
    </submittedName>
</protein>
<dbReference type="Proteomes" id="UP000284277">
    <property type="component" value="Unassembled WGS sequence"/>
</dbReference>
<dbReference type="InterPro" id="IPR038404">
    <property type="entry name" value="TRAP_DctP_sf"/>
</dbReference>
<proteinExistence type="predicted"/>
<organism evidence="2 3">
    <name type="scientific">Lacrimispora algidixylanolytica</name>
    <dbReference type="NCBI Taxonomy" id="94868"/>
    <lineage>
        <taxon>Bacteria</taxon>
        <taxon>Bacillati</taxon>
        <taxon>Bacillota</taxon>
        <taxon>Clostridia</taxon>
        <taxon>Lachnospirales</taxon>
        <taxon>Lachnospiraceae</taxon>
        <taxon>Lacrimispora</taxon>
    </lineage>
</organism>
<name>A0A419SU83_9FIRM</name>
<dbReference type="AlphaFoldDB" id="A0A419SU83"/>
<dbReference type="NCBIfam" id="TIGR00787">
    <property type="entry name" value="dctP"/>
    <property type="match status" value="1"/>
</dbReference>
<dbReference type="EMBL" id="MCIA01000034">
    <property type="protein sequence ID" value="RKD28748.1"/>
    <property type="molecule type" value="Genomic_DNA"/>
</dbReference>
<keyword evidence="1" id="KW-0732">Signal</keyword>
<evidence type="ECO:0000256" key="1">
    <source>
        <dbReference type="ARBA" id="ARBA00022729"/>
    </source>
</evidence>
<keyword evidence="3" id="KW-1185">Reference proteome</keyword>
<reference evidence="2 3" key="1">
    <citation type="submission" date="2016-08" db="EMBL/GenBank/DDBJ databases">
        <title>A new outlook on sporulation: Clostridium algidixylanolyticum.</title>
        <authorList>
            <person name="Poppleton D.I."/>
            <person name="Gribaldo S."/>
        </authorList>
    </citation>
    <scope>NUCLEOTIDE SEQUENCE [LARGE SCALE GENOMIC DNA]</scope>
    <source>
        <strain evidence="2 3">SPL73</strain>
    </source>
</reference>
<sequence length="346" mass="39465">MDKRIAKTAICALLLMALVLGMFGLWNARQRGELSIFTGMLTTPEYVFTYADNQPDDYPTTQGARKFAELVYDKTNGRIKINVFSGGDMGDENQITEQLQYGGIDFARVSVMMLTDINPKFNVLQLPYVYRDESHMWKVLDGEIGEEFKADLNGSGMVALSWFDAGARNFYNSSHSIERIEDLKKMRIRVAKSGMMADMVEAMGAKAVPMAYSDVYAALETSYIDGAENNWPSYETMDHYEVAKYITLDAHSRIPEIQLASQSTWDRLNEEDREIIRVCGEESALYERELWKIREENVRERLTKAGCVVTELSSSEQVRFRAAAMSVYQTYCSDYIDVVNRIAQQR</sequence>
<gene>
    <name evidence="2" type="ORF">BET01_10925</name>
</gene>
<dbReference type="Gene3D" id="3.40.190.170">
    <property type="entry name" value="Bacterial extracellular solute-binding protein, family 7"/>
    <property type="match status" value="1"/>
</dbReference>
<evidence type="ECO:0000313" key="3">
    <source>
        <dbReference type="Proteomes" id="UP000284277"/>
    </source>
</evidence>
<dbReference type="PANTHER" id="PTHR33376">
    <property type="match status" value="1"/>
</dbReference>
<dbReference type="Pfam" id="PF03480">
    <property type="entry name" value="DctP"/>
    <property type="match status" value="1"/>
</dbReference>
<dbReference type="RefSeq" id="WP_120198702.1">
    <property type="nucleotide sequence ID" value="NZ_MCIA01000034.1"/>
</dbReference>
<accession>A0A419SU83</accession>
<dbReference type="InterPro" id="IPR018389">
    <property type="entry name" value="DctP_fam"/>
</dbReference>
<comment type="caution">
    <text evidence="2">The sequence shown here is derived from an EMBL/GenBank/DDBJ whole genome shotgun (WGS) entry which is preliminary data.</text>
</comment>
<dbReference type="OrthoDB" id="9815946at2"/>
<dbReference type="PANTHER" id="PTHR33376:SF2">
    <property type="entry name" value="DICARBOXYLATE-BINDING PERIPLASMIC PROTEIN"/>
    <property type="match status" value="1"/>
</dbReference>
<dbReference type="CDD" id="cd13671">
    <property type="entry name" value="PBP2_TRAP_SBP_like_3"/>
    <property type="match status" value="1"/>
</dbReference>
<dbReference type="GO" id="GO:0030246">
    <property type="term" value="F:carbohydrate binding"/>
    <property type="evidence" value="ECO:0007669"/>
    <property type="project" value="TreeGrafter"/>
</dbReference>
<dbReference type="GO" id="GO:0055085">
    <property type="term" value="P:transmembrane transport"/>
    <property type="evidence" value="ECO:0007669"/>
    <property type="project" value="InterPro"/>
</dbReference>
<dbReference type="GO" id="GO:0030288">
    <property type="term" value="C:outer membrane-bounded periplasmic space"/>
    <property type="evidence" value="ECO:0007669"/>
    <property type="project" value="InterPro"/>
</dbReference>
<evidence type="ECO:0000313" key="2">
    <source>
        <dbReference type="EMBL" id="RKD28748.1"/>
    </source>
</evidence>